<proteinExistence type="predicted"/>
<sequence>MQIKKYIPDFLLPTDEPAAPPRIYDIPLRRELFQKSKPGNEYTISASRNNSTGSERRGSSAASNDAERRTSWHPGMIFGH</sequence>
<dbReference type="Proteomes" id="UP000053599">
    <property type="component" value="Unassembled WGS sequence"/>
</dbReference>
<protein>
    <submittedName>
        <fullName evidence="2">Uncharacterized protein</fullName>
    </submittedName>
</protein>
<gene>
    <name evidence="2" type="ORF">PV11_00985</name>
</gene>
<accession>A0A0D1ZEP7</accession>
<dbReference type="EMBL" id="KN846951">
    <property type="protein sequence ID" value="KIV85268.1"/>
    <property type="molecule type" value="Genomic_DNA"/>
</dbReference>
<evidence type="ECO:0000313" key="2">
    <source>
        <dbReference type="EMBL" id="KIV85268.1"/>
    </source>
</evidence>
<feature type="region of interest" description="Disordered" evidence="1">
    <location>
        <begin position="37"/>
        <end position="80"/>
    </location>
</feature>
<feature type="compositionally biased region" description="Polar residues" evidence="1">
    <location>
        <begin position="42"/>
        <end position="53"/>
    </location>
</feature>
<dbReference type="AlphaFoldDB" id="A0A0D1ZEP7"/>
<dbReference type="HOGENOM" id="CLU_2499090_0_0_1"/>
<dbReference type="OrthoDB" id="4120003at2759"/>
<evidence type="ECO:0000313" key="3">
    <source>
        <dbReference type="Proteomes" id="UP000053599"/>
    </source>
</evidence>
<evidence type="ECO:0000256" key="1">
    <source>
        <dbReference type="SAM" id="MobiDB-lite"/>
    </source>
</evidence>
<organism evidence="2 3">
    <name type="scientific">Exophiala sideris</name>
    <dbReference type="NCBI Taxonomy" id="1016849"/>
    <lineage>
        <taxon>Eukaryota</taxon>
        <taxon>Fungi</taxon>
        <taxon>Dikarya</taxon>
        <taxon>Ascomycota</taxon>
        <taxon>Pezizomycotina</taxon>
        <taxon>Eurotiomycetes</taxon>
        <taxon>Chaetothyriomycetidae</taxon>
        <taxon>Chaetothyriales</taxon>
        <taxon>Herpotrichiellaceae</taxon>
        <taxon>Exophiala</taxon>
    </lineage>
</organism>
<name>A0A0D1ZEP7_9EURO</name>
<reference evidence="2 3" key="1">
    <citation type="submission" date="2015-01" db="EMBL/GenBank/DDBJ databases">
        <title>The Genome Sequence of Exophiala sideris CBS121828.</title>
        <authorList>
            <consortium name="The Broad Institute Genomics Platform"/>
            <person name="Cuomo C."/>
            <person name="de Hoog S."/>
            <person name="Gorbushina A."/>
            <person name="Stielow B."/>
            <person name="Teixiera M."/>
            <person name="Abouelleil A."/>
            <person name="Chapman S.B."/>
            <person name="Priest M."/>
            <person name="Young S.K."/>
            <person name="Wortman J."/>
            <person name="Nusbaum C."/>
            <person name="Birren B."/>
        </authorList>
    </citation>
    <scope>NUCLEOTIDE SEQUENCE [LARGE SCALE GENOMIC DNA]</scope>
    <source>
        <strain evidence="2 3">CBS 121828</strain>
    </source>
</reference>